<protein>
    <recommendedName>
        <fullName evidence="3">Ankyrin repeat protein</fullName>
    </recommendedName>
</protein>
<gene>
    <name evidence="1" type="ORF">CTEN210_09137</name>
</gene>
<dbReference type="InterPro" id="IPR036770">
    <property type="entry name" value="Ankyrin_rpt-contain_sf"/>
</dbReference>
<dbReference type="EMBL" id="BLLK01000045">
    <property type="protein sequence ID" value="GFH52661.1"/>
    <property type="molecule type" value="Genomic_DNA"/>
</dbReference>
<evidence type="ECO:0000313" key="2">
    <source>
        <dbReference type="Proteomes" id="UP001054902"/>
    </source>
</evidence>
<evidence type="ECO:0008006" key="3">
    <source>
        <dbReference type="Google" id="ProtNLM"/>
    </source>
</evidence>
<proteinExistence type="predicted"/>
<comment type="caution">
    <text evidence="1">The sequence shown here is derived from an EMBL/GenBank/DDBJ whole genome shotgun (WGS) entry which is preliminary data.</text>
</comment>
<dbReference type="Proteomes" id="UP001054902">
    <property type="component" value="Unassembled WGS sequence"/>
</dbReference>
<dbReference type="AlphaFoldDB" id="A0AAD3CUT9"/>
<dbReference type="SUPFAM" id="SSF140860">
    <property type="entry name" value="Pseudo ankyrin repeat-like"/>
    <property type="match status" value="1"/>
</dbReference>
<organism evidence="1 2">
    <name type="scientific">Chaetoceros tenuissimus</name>
    <dbReference type="NCBI Taxonomy" id="426638"/>
    <lineage>
        <taxon>Eukaryota</taxon>
        <taxon>Sar</taxon>
        <taxon>Stramenopiles</taxon>
        <taxon>Ochrophyta</taxon>
        <taxon>Bacillariophyta</taxon>
        <taxon>Coscinodiscophyceae</taxon>
        <taxon>Chaetocerotophycidae</taxon>
        <taxon>Chaetocerotales</taxon>
        <taxon>Chaetocerotaceae</taxon>
        <taxon>Chaetoceros</taxon>
    </lineage>
</organism>
<keyword evidence="2" id="KW-1185">Reference proteome</keyword>
<accession>A0AAD3CUT9</accession>
<evidence type="ECO:0000313" key="1">
    <source>
        <dbReference type="EMBL" id="GFH52661.1"/>
    </source>
</evidence>
<name>A0AAD3CUT9_9STRA</name>
<reference evidence="1 2" key="1">
    <citation type="journal article" date="2021" name="Sci. Rep.">
        <title>The genome of the diatom Chaetoceros tenuissimus carries an ancient integrated fragment of an extant virus.</title>
        <authorList>
            <person name="Hongo Y."/>
            <person name="Kimura K."/>
            <person name="Takaki Y."/>
            <person name="Yoshida Y."/>
            <person name="Baba S."/>
            <person name="Kobayashi G."/>
            <person name="Nagasaki K."/>
            <person name="Hano T."/>
            <person name="Tomaru Y."/>
        </authorList>
    </citation>
    <scope>NUCLEOTIDE SEQUENCE [LARGE SCALE GENOMIC DNA]</scope>
    <source>
        <strain evidence="1 2">NIES-3715</strain>
    </source>
</reference>
<sequence>MSTTKRIKVNQEAGEEDTSSACRKNDIKHIQDLLPTDVFRHCLEFVGKGNFAFVAPVSKHFYWNYINLGVEMKNNVIDVDVILQQGRNKRTTAKDVVTGCSLRLATECFLKAPKEFQIEVCRQAAVNGRLDILKCAAAFGIDMKESVFPYDDEDGVWNNYEIMIQLAEIVANDHLDVIEFLHKQDMNLDYESFVMEIESRGKTRNLHRMVSKGLISSFWINHSIFNHLVQDGEIDILREFYEPSSDYVDEYTFKLYCVEGGNVEVMNWLLQENDCEWSSFLFSRAAISGSIPMMELCLQNGCPMDENIARVFC</sequence>
<dbReference type="Gene3D" id="1.25.40.20">
    <property type="entry name" value="Ankyrin repeat-containing domain"/>
    <property type="match status" value="1"/>
</dbReference>